<name>A0ABU5DPV9_9BURK</name>
<protein>
    <submittedName>
        <fullName evidence="2">Cupin domain-containing protein</fullName>
    </submittedName>
</protein>
<keyword evidence="3" id="KW-1185">Reference proteome</keyword>
<reference evidence="2 3" key="1">
    <citation type="submission" date="2023-11" db="EMBL/GenBank/DDBJ databases">
        <title>Paucibacter sp. nov., isolated from fresh soil in Korea.</title>
        <authorList>
            <person name="Le N.T.T."/>
        </authorList>
    </citation>
    <scope>NUCLEOTIDE SEQUENCE [LARGE SCALE GENOMIC DNA]</scope>
    <source>
        <strain evidence="2 3">R3-3</strain>
    </source>
</reference>
<dbReference type="SUPFAM" id="SSF51197">
    <property type="entry name" value="Clavaminate synthase-like"/>
    <property type="match status" value="1"/>
</dbReference>
<gene>
    <name evidence="2" type="ORF">SNE35_24445</name>
</gene>
<dbReference type="InterPro" id="IPR003347">
    <property type="entry name" value="JmjC_dom"/>
</dbReference>
<accession>A0ABU5DPV9</accession>
<dbReference type="EMBL" id="JAXCLA010000008">
    <property type="protein sequence ID" value="MDY0747675.1"/>
    <property type="molecule type" value="Genomic_DNA"/>
</dbReference>
<proteinExistence type="predicted"/>
<dbReference type="Gene3D" id="2.60.120.650">
    <property type="entry name" value="Cupin"/>
    <property type="match status" value="1"/>
</dbReference>
<dbReference type="Proteomes" id="UP001285263">
    <property type="component" value="Unassembled WGS sequence"/>
</dbReference>
<dbReference type="RefSeq" id="WP_320425631.1">
    <property type="nucleotide sequence ID" value="NZ_JAXCLA010000008.1"/>
</dbReference>
<dbReference type="PROSITE" id="PS51184">
    <property type="entry name" value="JMJC"/>
    <property type="match status" value="1"/>
</dbReference>
<organism evidence="2 3">
    <name type="scientific">Roseateles agri</name>
    <dbReference type="NCBI Taxonomy" id="3098619"/>
    <lineage>
        <taxon>Bacteria</taxon>
        <taxon>Pseudomonadati</taxon>
        <taxon>Pseudomonadota</taxon>
        <taxon>Betaproteobacteria</taxon>
        <taxon>Burkholderiales</taxon>
        <taxon>Sphaerotilaceae</taxon>
        <taxon>Roseateles</taxon>
    </lineage>
</organism>
<dbReference type="Pfam" id="PF08007">
    <property type="entry name" value="JmjC_2"/>
    <property type="match status" value="1"/>
</dbReference>
<sequence>MTTNAPSPATLLAGLDANALWARGWPQRHFLVEDALTRLPALLQDFAAQPIQALFDRYRGRLSFGRGARSVQSLDSAAHPAHLFAMGLTVYLHDLTPWFAELPALLLQMEQQLLLPKGSARITAFASPQGDGLPAHFDGEDVISIQLQGRKRFRVAPVAGLPAPLGPQFGPGMLPADELYPQCPEGFPNDIPADAEVITMRPGSILFLPRGIWHQTLALEDSLSLSLVLRTPTLADALLRELRPLLLADPAWRRPLHGATAPDSAQGSDLLKQAGALLDRLPALAAQLSAAALLRTDDEQRLQQIDARTRFQRIPGASLDLEPAAPGALTLTVRARDADWIERTTLQRPVGAALAPALRWLSARDAAFDLATLQREVPGLRADSGPPLLAGLVQAGLLKLLS</sequence>
<evidence type="ECO:0000313" key="3">
    <source>
        <dbReference type="Proteomes" id="UP001285263"/>
    </source>
</evidence>
<evidence type="ECO:0000313" key="2">
    <source>
        <dbReference type="EMBL" id="MDY0747675.1"/>
    </source>
</evidence>
<feature type="domain" description="JmjC" evidence="1">
    <location>
        <begin position="68"/>
        <end position="246"/>
    </location>
</feature>
<evidence type="ECO:0000259" key="1">
    <source>
        <dbReference type="PROSITE" id="PS51184"/>
    </source>
</evidence>
<comment type="caution">
    <text evidence="2">The sequence shown here is derived from an EMBL/GenBank/DDBJ whole genome shotgun (WGS) entry which is preliminary data.</text>
</comment>